<feature type="transmembrane region" description="Helical" evidence="6">
    <location>
        <begin position="268"/>
        <end position="291"/>
    </location>
</feature>
<evidence type="ECO:0000256" key="1">
    <source>
        <dbReference type="ARBA" id="ARBA00004141"/>
    </source>
</evidence>
<dbReference type="CDD" id="cd13963">
    <property type="entry name" value="PT_UbiA_2"/>
    <property type="match status" value="1"/>
</dbReference>
<protein>
    <recommendedName>
        <fullName evidence="9">Decaprenyl-phosphate phosphoribosyltransferase</fullName>
    </recommendedName>
</protein>
<dbReference type="PANTHER" id="PTHR11048:SF5">
    <property type="entry name" value="DECAPRENYL-PHOSPHATE PHOSPHORIBOSYLTRANSFERASE"/>
    <property type="match status" value="1"/>
</dbReference>
<keyword evidence="8" id="KW-1185">Reference proteome</keyword>
<dbReference type="NCBIfam" id="NF006088">
    <property type="entry name" value="PRK08238.1"/>
    <property type="match status" value="1"/>
</dbReference>
<comment type="subcellular location">
    <subcellularLocation>
        <location evidence="1">Membrane</location>
        <topology evidence="1">Multi-pass membrane protein</topology>
    </subcellularLocation>
</comment>
<dbReference type="PANTHER" id="PTHR11048">
    <property type="entry name" value="PRENYLTRANSFERASES"/>
    <property type="match status" value="1"/>
</dbReference>
<keyword evidence="2" id="KW-1003">Cell membrane</keyword>
<accession>A0A5J6N823</accession>
<evidence type="ECO:0000256" key="2">
    <source>
        <dbReference type="ARBA" id="ARBA00022475"/>
    </source>
</evidence>
<name>A0A5J6N823_9PROT</name>
<feature type="transmembrane region" description="Helical" evidence="6">
    <location>
        <begin position="83"/>
        <end position="104"/>
    </location>
</feature>
<feature type="transmembrane region" description="Helical" evidence="6">
    <location>
        <begin position="134"/>
        <end position="156"/>
    </location>
</feature>
<dbReference type="AlphaFoldDB" id="A0A5J6N823"/>
<evidence type="ECO:0000256" key="3">
    <source>
        <dbReference type="ARBA" id="ARBA00022692"/>
    </source>
</evidence>
<gene>
    <name evidence="7" type="ORF">FRZ61_49850</name>
</gene>
<dbReference type="Pfam" id="PF01040">
    <property type="entry name" value="UbiA"/>
    <property type="match status" value="1"/>
</dbReference>
<evidence type="ECO:0000313" key="7">
    <source>
        <dbReference type="EMBL" id="QEX25040.1"/>
    </source>
</evidence>
<dbReference type="Gene3D" id="1.10.357.140">
    <property type="entry name" value="UbiA prenyltransferase"/>
    <property type="match status" value="1"/>
</dbReference>
<keyword evidence="5 6" id="KW-0472">Membrane</keyword>
<reference evidence="7 8" key="1">
    <citation type="submission" date="2019-08" db="EMBL/GenBank/DDBJ databases">
        <title>Hyperibacter terrae gen. nov., sp. nov. and Hyperibacter viscosus sp. nov., two new members in the family Rhodospirillaceae isolated from the rhizosphere of Hypericum perforatum.</title>
        <authorList>
            <person name="Noviana Z."/>
        </authorList>
    </citation>
    <scope>NUCLEOTIDE SEQUENCE [LARGE SCALE GENOMIC DNA]</scope>
    <source>
        <strain evidence="7 8">R5959</strain>
    </source>
</reference>
<dbReference type="InterPro" id="IPR044878">
    <property type="entry name" value="UbiA_sf"/>
</dbReference>
<evidence type="ECO:0000313" key="8">
    <source>
        <dbReference type="Proteomes" id="UP000325797"/>
    </source>
</evidence>
<feature type="transmembrane region" description="Helical" evidence="6">
    <location>
        <begin position="43"/>
        <end position="62"/>
    </location>
</feature>
<dbReference type="InterPro" id="IPR039653">
    <property type="entry name" value="Prenyltransferase"/>
</dbReference>
<evidence type="ECO:0000256" key="6">
    <source>
        <dbReference type="SAM" id="Phobius"/>
    </source>
</evidence>
<feature type="transmembrane region" description="Helical" evidence="6">
    <location>
        <begin position="110"/>
        <end position="127"/>
    </location>
</feature>
<dbReference type="EMBL" id="CP042582">
    <property type="protein sequence ID" value="QEX25040.1"/>
    <property type="molecule type" value="Genomic_DNA"/>
</dbReference>
<dbReference type="RefSeq" id="WP_151120333.1">
    <property type="nucleotide sequence ID" value="NZ_CP042582.1"/>
</dbReference>
<dbReference type="GO" id="GO:0009247">
    <property type="term" value="P:glycolipid biosynthetic process"/>
    <property type="evidence" value="ECO:0007669"/>
    <property type="project" value="TreeGrafter"/>
</dbReference>
<evidence type="ECO:0008006" key="9">
    <source>
        <dbReference type="Google" id="ProtNLM"/>
    </source>
</evidence>
<keyword evidence="4 6" id="KW-1133">Transmembrane helix</keyword>
<feature type="transmembrane region" description="Helical" evidence="6">
    <location>
        <begin position="238"/>
        <end position="256"/>
    </location>
</feature>
<proteinExistence type="predicted"/>
<dbReference type="KEGG" id="hadh:FRZ61_49850"/>
<evidence type="ECO:0000256" key="5">
    <source>
        <dbReference type="ARBA" id="ARBA00023136"/>
    </source>
</evidence>
<dbReference type="OrthoDB" id="9803632at2"/>
<dbReference type="GO" id="GO:0016765">
    <property type="term" value="F:transferase activity, transferring alkyl or aryl (other than methyl) groups"/>
    <property type="evidence" value="ECO:0007669"/>
    <property type="project" value="InterPro"/>
</dbReference>
<feature type="transmembrane region" description="Helical" evidence="6">
    <location>
        <begin position="204"/>
        <end position="226"/>
    </location>
</feature>
<dbReference type="GO" id="GO:0005886">
    <property type="term" value="C:plasma membrane"/>
    <property type="evidence" value="ECO:0007669"/>
    <property type="project" value="TreeGrafter"/>
</dbReference>
<evidence type="ECO:0000256" key="4">
    <source>
        <dbReference type="ARBA" id="ARBA00022989"/>
    </source>
</evidence>
<organism evidence="7 8">
    <name type="scientific">Hypericibacter adhaerens</name>
    <dbReference type="NCBI Taxonomy" id="2602016"/>
    <lineage>
        <taxon>Bacteria</taxon>
        <taxon>Pseudomonadati</taxon>
        <taxon>Pseudomonadota</taxon>
        <taxon>Alphaproteobacteria</taxon>
        <taxon>Rhodospirillales</taxon>
        <taxon>Dongiaceae</taxon>
        <taxon>Hypericibacter</taxon>
    </lineage>
</organism>
<dbReference type="InterPro" id="IPR000537">
    <property type="entry name" value="UbiA_prenyltransferase"/>
</dbReference>
<keyword evidence="3 6" id="KW-0812">Transmembrane</keyword>
<dbReference type="Proteomes" id="UP000325797">
    <property type="component" value="Chromosome"/>
</dbReference>
<sequence length="292" mass="32131">MRQIEIWAQALRWHQWSKNILLFIPLFVGHAYADPAKIVTAVIAFVVMCLLASANYIVNDILDRDADREHPTKRRRPFASGRLSIATGYAVAGVMGLVALVAAFYLSPPFLLGLIAYLVLTLVYSVALRRVPLIDVLVIAILYTLRILMGTVVIGLEPSPWLQSFSLCFFLSPAFAKRHAELMGAAGQQKNIANRGYHAEDWPLTLAFGISAGIASIVIMLLYLANDAMPSGYYADRAWLYVIPVAMTAWLMRVWLLAQRGQLHTDPVVFALTDITSLGLGLVVAGAFCLAL</sequence>